<sequence length="52" mass="5679">MSDSGIDDIERDLLAETRLRSAHALLIEQRRANAHAIAAGAPVIDFEETTCD</sequence>
<evidence type="ECO:0000313" key="2">
    <source>
        <dbReference type="Proteomes" id="UP000004245"/>
    </source>
</evidence>
<accession>E9T0A5</accession>
<gene>
    <name evidence="1" type="ORF">HMPREF0724_11806</name>
</gene>
<dbReference type="EMBL" id="ADNW02000008">
    <property type="protein sequence ID" value="EGD24688.1"/>
    <property type="molecule type" value="Genomic_DNA"/>
</dbReference>
<dbReference type="AlphaFoldDB" id="E9T0A5"/>
<name>E9T0A5_RHOHA</name>
<protein>
    <submittedName>
        <fullName evidence="1">Uncharacterized protein</fullName>
    </submittedName>
</protein>
<organism evidence="1 2">
    <name type="scientific">Prescottella equi ATCC 33707</name>
    <dbReference type="NCBI Taxonomy" id="525370"/>
    <lineage>
        <taxon>Bacteria</taxon>
        <taxon>Bacillati</taxon>
        <taxon>Actinomycetota</taxon>
        <taxon>Actinomycetes</taxon>
        <taxon>Mycobacteriales</taxon>
        <taxon>Nocardiaceae</taxon>
        <taxon>Prescottella</taxon>
    </lineage>
</organism>
<reference evidence="1" key="1">
    <citation type="submission" date="2011-01" db="EMBL/GenBank/DDBJ databases">
        <authorList>
            <person name="Muzny D."/>
            <person name="Qin X."/>
            <person name="Buhay C."/>
            <person name="Dugan-Rocha S."/>
            <person name="Ding Y."/>
            <person name="Chen G."/>
            <person name="Hawes A."/>
            <person name="Holder M."/>
            <person name="Jhangiani S."/>
            <person name="Johnson A."/>
            <person name="Khan Z."/>
            <person name="Li Z."/>
            <person name="Liu W."/>
            <person name="Liu X."/>
            <person name="Perez L."/>
            <person name="Shen H."/>
            <person name="Wang Q."/>
            <person name="Watt J."/>
            <person name="Xi L."/>
            <person name="Xin Y."/>
            <person name="Zhou J."/>
            <person name="Deng J."/>
            <person name="Jiang H."/>
            <person name="Liu Y."/>
            <person name="Qu J."/>
            <person name="Song X.-Z."/>
            <person name="Zhang L."/>
            <person name="Villasana D."/>
            <person name="Johnson A."/>
            <person name="Liu J."/>
            <person name="Liyanage D."/>
            <person name="Lorensuhewa L."/>
            <person name="Robinson T."/>
            <person name="Song A."/>
            <person name="Song B.-B."/>
            <person name="Dinh H."/>
            <person name="Thornton R."/>
            <person name="Coyle M."/>
            <person name="Francisco L."/>
            <person name="Jackson L."/>
            <person name="Javaid M."/>
            <person name="Korchina V."/>
            <person name="Kovar C."/>
            <person name="Mata R."/>
            <person name="Mathew T."/>
            <person name="Ngo R."/>
            <person name="Nguyen L."/>
            <person name="Nguyen N."/>
            <person name="Okwuonu G."/>
            <person name="Ongeri F."/>
            <person name="Pham C."/>
            <person name="Simmons D."/>
            <person name="Wilczek-Boney K."/>
            <person name="Hale W."/>
            <person name="Jakkamsetti A."/>
            <person name="Pham P."/>
            <person name="Ruth R."/>
            <person name="San Lucas F."/>
            <person name="Warren J."/>
            <person name="Zhang J."/>
            <person name="Zhao Z."/>
            <person name="Zhou C."/>
            <person name="Zhu D."/>
            <person name="Lee S."/>
            <person name="Bess C."/>
            <person name="Blankenburg K."/>
            <person name="Forbes L."/>
            <person name="Fu Q."/>
            <person name="Gubbala S."/>
            <person name="Hirani K."/>
            <person name="Jayaseelan J.C."/>
            <person name="Lara F."/>
            <person name="Munidasa M."/>
            <person name="Palculict T."/>
            <person name="Patil S."/>
            <person name="Pu L.-L."/>
            <person name="Saada N."/>
            <person name="Tang L."/>
            <person name="Weissenberger G."/>
            <person name="Zhu Y."/>
            <person name="Hemphill L."/>
            <person name="Shang Y."/>
            <person name="Youmans B."/>
            <person name="Ayvaz T."/>
            <person name="Ross M."/>
            <person name="Santibanez J."/>
            <person name="Aqrawi P."/>
            <person name="Gross S."/>
            <person name="Joshi V."/>
            <person name="Fowler G."/>
            <person name="Nazareth L."/>
            <person name="Reid J."/>
            <person name="Worley K."/>
            <person name="Petrosino J."/>
            <person name="Highlander S."/>
            <person name="Gibbs R."/>
        </authorList>
    </citation>
    <scope>NUCLEOTIDE SEQUENCE [LARGE SCALE GENOMIC DNA]</scope>
    <source>
        <strain evidence="1">ATCC 33707</strain>
    </source>
</reference>
<dbReference type="RefSeq" id="WP_005513060.1">
    <property type="nucleotide sequence ID" value="NZ_CM001149.1"/>
</dbReference>
<proteinExistence type="predicted"/>
<dbReference type="HOGENOM" id="CLU_3084177_0_0_11"/>
<evidence type="ECO:0000313" key="1">
    <source>
        <dbReference type="EMBL" id="EGD24688.1"/>
    </source>
</evidence>
<keyword evidence="2" id="KW-1185">Reference proteome</keyword>
<comment type="caution">
    <text evidence="1">The sequence shown here is derived from an EMBL/GenBank/DDBJ whole genome shotgun (WGS) entry which is preliminary data.</text>
</comment>
<dbReference type="Proteomes" id="UP000004245">
    <property type="component" value="Unassembled WGS sequence"/>
</dbReference>